<keyword evidence="22" id="KW-0460">Magnesium</keyword>
<feature type="binding site" evidence="21 24">
    <location>
        <position position="598"/>
    </location>
    <ligand>
        <name>ATP</name>
        <dbReference type="ChEBI" id="CHEBI:30616"/>
    </ligand>
</feature>
<feature type="active site" description="Proton acceptor" evidence="20">
    <location>
        <position position="748"/>
    </location>
</feature>
<dbReference type="SUPFAM" id="SSF56112">
    <property type="entry name" value="Protein kinase-like (PK-like)"/>
    <property type="match status" value="1"/>
</dbReference>
<keyword evidence="15" id="KW-1015">Disulfide bond</keyword>
<feature type="compositionally biased region" description="Polar residues" evidence="26">
    <location>
        <begin position="889"/>
        <end position="901"/>
    </location>
</feature>
<dbReference type="InterPro" id="IPR008266">
    <property type="entry name" value="Tyr_kinase_AS"/>
</dbReference>
<dbReference type="InterPro" id="IPR001824">
    <property type="entry name" value="Tyr_kinase_rcpt_3_CS"/>
</dbReference>
<keyword evidence="5" id="KW-0808">Transferase</keyword>
<evidence type="ECO:0000259" key="28">
    <source>
        <dbReference type="PROSITE" id="PS50011"/>
    </source>
</evidence>
<comment type="catalytic activity">
    <reaction evidence="19">
        <text>L-tyrosyl-[protein] + ATP = O-phospho-L-tyrosyl-[protein] + ADP + H(+)</text>
        <dbReference type="Rhea" id="RHEA:10596"/>
        <dbReference type="Rhea" id="RHEA-COMP:10136"/>
        <dbReference type="Rhea" id="RHEA-COMP:20101"/>
        <dbReference type="ChEBI" id="CHEBI:15378"/>
        <dbReference type="ChEBI" id="CHEBI:30616"/>
        <dbReference type="ChEBI" id="CHEBI:46858"/>
        <dbReference type="ChEBI" id="CHEBI:61978"/>
        <dbReference type="ChEBI" id="CHEBI:456216"/>
        <dbReference type="EC" id="2.7.10.1"/>
    </reaction>
</comment>
<dbReference type="EC" id="2.7.10.1" evidence="2"/>
<proteinExistence type="inferred from homology"/>
<evidence type="ECO:0000256" key="15">
    <source>
        <dbReference type="ARBA" id="ARBA00023157"/>
    </source>
</evidence>
<keyword evidence="16 25" id="KW-0675">Receptor</keyword>
<dbReference type="GO" id="GO:0030335">
    <property type="term" value="P:positive regulation of cell migration"/>
    <property type="evidence" value="ECO:0007669"/>
    <property type="project" value="TreeGrafter"/>
</dbReference>
<sequence length="1025" mass="113212">MHDALGDRVSIGRATVRHTGTYTCSGSANQSAELPTPAASLHLYVSDPEASFVIPKSPSTAEEGWDFLLRCMPTDPDITNISIQSAERGQGLPHGMTFTFDPWRGALLHQVQRSFEGSYVCRGRRHGQEVTSLPIHLWVTHKLMDPPSLSVSQNAAIRLVGERFEVTCFCQNKNHFFNLTWTRPPGQVSPSSEVQSQSASVSGVLKNQTLVLNSVRTQDSGLYTCTGGNTAGFTTATIRLEVRERPFVTVFLWVQNISSLIVNVTHGNSSENDVVRGGASLERGVAMEEVGGVTGVAVAERQDLRLTVLIEAYPPIRTQRWITPDHMTNGSVSRSELWIGRVDRFDSGLYSLLFENDFFKGNVSVLLTVHYPPVVQILRQDSGLVCRASAVPRPSIRWSSCPGLTDRCDNGLVIEEDSDPDLDSDLDSELDSKLDLELDLDMEGPEDLIEDREEESVERPLMLRLSPGDDITVVCSAVNHMGESHDMLSLREPASLLHPLLIGSFSVGLVLLLLLLVALWKWRQKPRFEIRWKIIDAFDGNFYTFVDPTQLPYDQSWEFPRDRLRLGAVLGSGAFGKVVAATAVGLDPDHEETTVAVKMLKPRALSEERDALMSELKILSHIGFHQNIVNLLGACTSGGPMLMITEYCCHGDLLHFLRSRAHHFLCDPEALYKNNPTNERPRSDSGISCGSDCHKMRPVGPGPGLRPRPGPGHRPRPDVPSLLDLLRFSLDVAQGLDFLSSKNCIHRDVAARNVLLTEHCVAKICDFGLARDIRNDDNYVVKGNARLPVKWMSPESIFLCVYTTQSDVWSYGVLLWEIYSMGRSPYPNMAVDSNFYRRIKDGVHMERPDFAPPELYELMTRCWDLEPTHRPTFKAIGQIISRLLPPTDDTPSSSEQVSYKNVSEREVHTGDKTDQTGSEVQQETPSPSAVEMDQPPPYGPAPGFGSAPVFPGYQSYPPQHSYYQAPPPAPVAPPTGSWDTPKSTMYLVQDDRSSGFRSPLSTFGLSPGLGPGLASGLGSGSGKVQ</sequence>
<feature type="region of interest" description="Disordered" evidence="26">
    <location>
        <begin position="884"/>
        <end position="1025"/>
    </location>
</feature>
<feature type="compositionally biased region" description="Gly residues" evidence="26">
    <location>
        <begin position="1007"/>
        <end position="1025"/>
    </location>
</feature>
<dbReference type="CDD" id="cd00096">
    <property type="entry name" value="Ig"/>
    <property type="match status" value="1"/>
</dbReference>
<keyword evidence="7" id="KW-0677">Repeat</keyword>
<feature type="domain" description="Ig-like" evidence="29">
    <location>
        <begin position="147"/>
        <end position="241"/>
    </location>
</feature>
<keyword evidence="18 25" id="KW-0393">Immunoglobulin domain</keyword>
<dbReference type="Gene3D" id="1.10.510.10">
    <property type="entry name" value="Transferase(Phosphotransferase) domain 1"/>
    <property type="match status" value="1"/>
</dbReference>
<evidence type="ECO:0000256" key="25">
    <source>
        <dbReference type="RuleBase" id="RU000311"/>
    </source>
</evidence>
<evidence type="ECO:0000256" key="12">
    <source>
        <dbReference type="ARBA" id="ARBA00022989"/>
    </source>
</evidence>
<dbReference type="Proteomes" id="UP001497482">
    <property type="component" value="Chromosome 11"/>
</dbReference>
<dbReference type="GO" id="GO:0019838">
    <property type="term" value="F:growth factor binding"/>
    <property type="evidence" value="ECO:0007669"/>
    <property type="project" value="TreeGrafter"/>
</dbReference>
<evidence type="ECO:0000256" key="26">
    <source>
        <dbReference type="SAM" id="MobiDB-lite"/>
    </source>
</evidence>
<dbReference type="SMART" id="SM00409">
    <property type="entry name" value="IG"/>
    <property type="match status" value="3"/>
</dbReference>
<evidence type="ECO:0000313" key="31">
    <source>
        <dbReference type="Proteomes" id="UP001497482"/>
    </source>
</evidence>
<evidence type="ECO:0000256" key="27">
    <source>
        <dbReference type="SAM" id="Phobius"/>
    </source>
</evidence>
<evidence type="ECO:0000256" key="3">
    <source>
        <dbReference type="ARBA" id="ARBA00022475"/>
    </source>
</evidence>
<dbReference type="PANTHER" id="PTHR24416:SF47">
    <property type="entry name" value="MACROPHAGE COLONY-STIMULATING FACTOR 1 RECEPTOR"/>
    <property type="match status" value="1"/>
</dbReference>
<dbReference type="PANTHER" id="PTHR24416">
    <property type="entry name" value="TYROSINE-PROTEIN KINASE RECEPTOR"/>
    <property type="match status" value="1"/>
</dbReference>
<gene>
    <name evidence="30" type="ORF">KC01_LOCUS4555</name>
</gene>
<name>A0AAV2J8Y4_KNICA</name>
<feature type="compositionally biased region" description="Pro residues" evidence="26">
    <location>
        <begin position="700"/>
        <end position="712"/>
    </location>
</feature>
<evidence type="ECO:0000256" key="11">
    <source>
        <dbReference type="ARBA" id="ARBA00022843"/>
    </source>
</evidence>
<dbReference type="PROSITE" id="PS00107">
    <property type="entry name" value="PROTEIN_KINASE_ATP"/>
    <property type="match status" value="1"/>
</dbReference>
<feature type="region of interest" description="Disordered" evidence="26">
    <location>
        <begin position="675"/>
        <end position="716"/>
    </location>
</feature>
<feature type="binding site" evidence="22">
    <location>
        <position position="753"/>
    </location>
    <ligand>
        <name>Mg(2+)</name>
        <dbReference type="ChEBI" id="CHEBI:18420"/>
    </ligand>
</feature>
<dbReference type="PIRSF" id="PIRSF500947">
    <property type="entry name" value="CSF-1_receptor"/>
    <property type="match status" value="1"/>
</dbReference>
<dbReference type="SUPFAM" id="SSF48726">
    <property type="entry name" value="Immunoglobulin"/>
    <property type="match status" value="3"/>
</dbReference>
<evidence type="ECO:0000256" key="23">
    <source>
        <dbReference type="PIRSR" id="PIRSR500947-51"/>
    </source>
</evidence>
<dbReference type="InterPro" id="IPR036179">
    <property type="entry name" value="Ig-like_dom_sf"/>
</dbReference>
<keyword evidence="3" id="KW-1003">Cell membrane</keyword>
<evidence type="ECO:0000313" key="30">
    <source>
        <dbReference type="EMBL" id="CAL1572527.1"/>
    </source>
</evidence>
<evidence type="ECO:0000256" key="9">
    <source>
        <dbReference type="ARBA" id="ARBA00022777"/>
    </source>
</evidence>
<evidence type="ECO:0000256" key="4">
    <source>
        <dbReference type="ARBA" id="ARBA00022553"/>
    </source>
</evidence>
<evidence type="ECO:0000256" key="17">
    <source>
        <dbReference type="ARBA" id="ARBA00023180"/>
    </source>
</evidence>
<feature type="binding site" evidence="21">
    <location>
        <begin position="571"/>
        <end position="578"/>
    </location>
    <ligand>
        <name>ATP</name>
        <dbReference type="ChEBI" id="CHEBI:30616"/>
    </ligand>
</feature>
<evidence type="ECO:0000256" key="18">
    <source>
        <dbReference type="ARBA" id="ARBA00023319"/>
    </source>
</evidence>
<dbReference type="InterPro" id="IPR003599">
    <property type="entry name" value="Ig_sub"/>
</dbReference>
<protein>
    <recommendedName>
        <fullName evidence="2">receptor protein-tyrosine kinase</fullName>
        <ecNumber evidence="2">2.7.10.1</ecNumber>
    </recommendedName>
</protein>
<dbReference type="AlphaFoldDB" id="A0AAV2J8Y4"/>
<dbReference type="InterPro" id="IPR013783">
    <property type="entry name" value="Ig-like_fold"/>
</dbReference>
<evidence type="ECO:0000256" key="5">
    <source>
        <dbReference type="ARBA" id="ARBA00022679"/>
    </source>
</evidence>
<keyword evidence="12 27" id="KW-1133">Transmembrane helix</keyword>
<accession>A0AAV2J8Y4</accession>
<dbReference type="InterPro" id="IPR011009">
    <property type="entry name" value="Kinase-like_dom_sf"/>
</dbReference>
<dbReference type="Gene3D" id="2.60.40.10">
    <property type="entry name" value="Immunoglobulins"/>
    <property type="match status" value="4"/>
</dbReference>
<keyword evidence="17" id="KW-0325">Glycoprotein</keyword>
<comment type="subcellular location">
    <subcellularLocation>
        <location evidence="1">Cell membrane</location>
        <topology evidence="1">Single-pass type I membrane protein</topology>
    </subcellularLocation>
    <subcellularLocation>
        <location evidence="25">Membrane</location>
        <topology evidence="25">Single-pass type I membrane protein</topology>
    </subcellularLocation>
</comment>
<dbReference type="FunFam" id="3.30.200.20:FF:000619">
    <property type="entry name" value="macrophage colony-stimulating factor 1 receptor isoform X2"/>
    <property type="match status" value="1"/>
</dbReference>
<dbReference type="GO" id="GO:0005524">
    <property type="term" value="F:ATP binding"/>
    <property type="evidence" value="ECO:0007669"/>
    <property type="project" value="UniProtKB-UniRule"/>
</dbReference>
<keyword evidence="11" id="KW-0832">Ubl conjugation</keyword>
<dbReference type="GO" id="GO:0005011">
    <property type="term" value="F:macrophage colony-stimulating factor receptor activity"/>
    <property type="evidence" value="ECO:0007669"/>
    <property type="project" value="TreeGrafter"/>
</dbReference>
<organism evidence="30 31">
    <name type="scientific">Knipowitschia caucasica</name>
    <name type="common">Caucasian dwarf goby</name>
    <name type="synonym">Pomatoschistus caucasicus</name>
    <dbReference type="NCBI Taxonomy" id="637954"/>
    <lineage>
        <taxon>Eukaryota</taxon>
        <taxon>Metazoa</taxon>
        <taxon>Chordata</taxon>
        <taxon>Craniata</taxon>
        <taxon>Vertebrata</taxon>
        <taxon>Euteleostomi</taxon>
        <taxon>Actinopterygii</taxon>
        <taxon>Neopterygii</taxon>
        <taxon>Teleostei</taxon>
        <taxon>Neoteleostei</taxon>
        <taxon>Acanthomorphata</taxon>
        <taxon>Gobiaria</taxon>
        <taxon>Gobiiformes</taxon>
        <taxon>Gobioidei</taxon>
        <taxon>Gobiidae</taxon>
        <taxon>Gobiinae</taxon>
        <taxon>Knipowitschia</taxon>
    </lineage>
</organism>
<feature type="compositionally biased region" description="Basic and acidic residues" evidence="26">
    <location>
        <begin position="902"/>
        <end position="914"/>
    </location>
</feature>
<keyword evidence="9" id="KW-0418">Kinase</keyword>
<feature type="binding site" evidence="21">
    <location>
        <begin position="646"/>
        <end position="652"/>
    </location>
    <ligand>
        <name>ATP</name>
        <dbReference type="ChEBI" id="CHEBI:30616"/>
    </ligand>
</feature>
<dbReference type="SMART" id="SM00219">
    <property type="entry name" value="TyrKc"/>
    <property type="match status" value="1"/>
</dbReference>
<dbReference type="GO" id="GO:1990682">
    <property type="term" value="C:CSF1-CSF1R complex"/>
    <property type="evidence" value="ECO:0007669"/>
    <property type="project" value="TreeGrafter"/>
</dbReference>
<evidence type="ECO:0000256" key="24">
    <source>
        <dbReference type="PROSITE-ProRule" id="PRU10141"/>
    </source>
</evidence>
<dbReference type="InterPro" id="IPR000719">
    <property type="entry name" value="Prot_kinase_dom"/>
</dbReference>
<dbReference type="Pfam" id="PF07714">
    <property type="entry name" value="PK_Tyr_Ser-Thr"/>
    <property type="match status" value="1"/>
</dbReference>
<dbReference type="GO" id="GO:0019955">
    <property type="term" value="F:cytokine binding"/>
    <property type="evidence" value="ECO:0007669"/>
    <property type="project" value="InterPro"/>
</dbReference>
<keyword evidence="14" id="KW-0829">Tyrosine-protein kinase</keyword>
<dbReference type="PIRSF" id="PIRSF000615">
    <property type="entry name" value="TyrPK_CSF1-R"/>
    <property type="match status" value="1"/>
</dbReference>
<dbReference type="InterPro" id="IPR001245">
    <property type="entry name" value="Ser-Thr/Tyr_kinase_cat_dom"/>
</dbReference>
<dbReference type="InterPro" id="IPR030658">
    <property type="entry name" value="CSF-1_receptor"/>
</dbReference>
<keyword evidence="4" id="KW-0597">Phosphoprotein</keyword>
<dbReference type="GO" id="GO:0007169">
    <property type="term" value="P:cell surface receptor protein tyrosine kinase signaling pathway"/>
    <property type="evidence" value="ECO:0007669"/>
    <property type="project" value="InterPro"/>
</dbReference>
<feature type="transmembrane region" description="Helical" evidence="27">
    <location>
        <begin position="496"/>
        <end position="520"/>
    </location>
</feature>
<dbReference type="PROSITE" id="PS00109">
    <property type="entry name" value="PROTEIN_KINASE_TYR"/>
    <property type="match status" value="1"/>
</dbReference>
<dbReference type="Gene3D" id="3.30.200.20">
    <property type="entry name" value="Phosphorylase Kinase, domain 1"/>
    <property type="match status" value="1"/>
</dbReference>
<evidence type="ECO:0000259" key="29">
    <source>
        <dbReference type="PROSITE" id="PS50835"/>
    </source>
</evidence>
<evidence type="ECO:0000256" key="19">
    <source>
        <dbReference type="ARBA" id="ARBA00051243"/>
    </source>
</evidence>
<evidence type="ECO:0000256" key="6">
    <source>
        <dbReference type="ARBA" id="ARBA00022692"/>
    </source>
</evidence>
<evidence type="ECO:0000256" key="7">
    <source>
        <dbReference type="ARBA" id="ARBA00022737"/>
    </source>
</evidence>
<dbReference type="GO" id="GO:0005886">
    <property type="term" value="C:plasma membrane"/>
    <property type="evidence" value="ECO:0007669"/>
    <property type="project" value="UniProtKB-SubCell"/>
</dbReference>
<evidence type="ECO:0000256" key="14">
    <source>
        <dbReference type="ARBA" id="ARBA00023137"/>
    </source>
</evidence>
<keyword evidence="8 21" id="KW-0547">Nucleotide-binding</keyword>
<keyword evidence="10 21" id="KW-0067">ATP-binding</keyword>
<feature type="compositionally biased region" description="Polar residues" evidence="26">
    <location>
        <begin position="915"/>
        <end position="927"/>
    </location>
</feature>
<feature type="binding site" evidence="22">
    <location>
        <position position="766"/>
    </location>
    <ligand>
        <name>Mg(2+)</name>
        <dbReference type="ChEBI" id="CHEBI:18420"/>
    </ligand>
</feature>
<feature type="binding site" evidence="21">
    <location>
        <position position="752"/>
    </location>
    <ligand>
        <name>ATP</name>
        <dbReference type="ChEBI" id="CHEBI:30616"/>
    </ligand>
</feature>
<keyword evidence="31" id="KW-1185">Reference proteome</keyword>
<dbReference type="InterPro" id="IPR050122">
    <property type="entry name" value="RTK"/>
</dbReference>
<comment type="similarity">
    <text evidence="25">Belongs to the protein kinase superfamily. Tyr protein kinase family. CSF-1/PDGF receptor subfamily.</text>
</comment>
<evidence type="ECO:0000256" key="16">
    <source>
        <dbReference type="ARBA" id="ARBA00023170"/>
    </source>
</evidence>
<dbReference type="GO" id="GO:0043235">
    <property type="term" value="C:receptor complex"/>
    <property type="evidence" value="ECO:0007669"/>
    <property type="project" value="TreeGrafter"/>
</dbReference>
<dbReference type="InterPro" id="IPR003598">
    <property type="entry name" value="Ig_sub2"/>
</dbReference>
<keyword evidence="13 27" id="KW-0472">Membrane</keyword>
<evidence type="ECO:0000256" key="21">
    <source>
        <dbReference type="PIRSR" id="PIRSR000615-2"/>
    </source>
</evidence>
<dbReference type="Pfam" id="PF13927">
    <property type="entry name" value="Ig_3"/>
    <property type="match status" value="1"/>
</dbReference>
<evidence type="ECO:0000256" key="8">
    <source>
        <dbReference type="ARBA" id="ARBA00022741"/>
    </source>
</evidence>
<feature type="domain" description="Protein kinase" evidence="28">
    <location>
        <begin position="564"/>
        <end position="884"/>
    </location>
</feature>
<dbReference type="GO" id="GO:0046872">
    <property type="term" value="F:metal ion binding"/>
    <property type="evidence" value="ECO:0007669"/>
    <property type="project" value="UniProtKB-KW"/>
</dbReference>
<dbReference type="SMART" id="SM00408">
    <property type="entry name" value="IGc2"/>
    <property type="match status" value="1"/>
</dbReference>
<keyword evidence="22" id="KW-0479">Metal-binding</keyword>
<reference evidence="30 31" key="1">
    <citation type="submission" date="2024-04" db="EMBL/GenBank/DDBJ databases">
        <authorList>
            <person name="Waldvogel A.-M."/>
            <person name="Schoenle A."/>
        </authorList>
    </citation>
    <scope>NUCLEOTIDE SEQUENCE [LARGE SCALE GENOMIC DNA]</scope>
</reference>
<dbReference type="InterPro" id="IPR007110">
    <property type="entry name" value="Ig-like_dom"/>
</dbReference>
<dbReference type="InterPro" id="IPR017441">
    <property type="entry name" value="Protein_kinase_ATP_BS"/>
</dbReference>
<evidence type="ECO:0000256" key="2">
    <source>
        <dbReference type="ARBA" id="ARBA00011902"/>
    </source>
</evidence>
<dbReference type="GO" id="GO:0030316">
    <property type="term" value="P:osteoclast differentiation"/>
    <property type="evidence" value="ECO:0007669"/>
    <property type="project" value="TreeGrafter"/>
</dbReference>
<feature type="binding site" evidence="22">
    <location>
        <position position="543"/>
    </location>
    <ligand>
        <name>Mg(2+)</name>
        <dbReference type="ChEBI" id="CHEBI:18420"/>
    </ligand>
</feature>
<evidence type="ECO:0000256" key="13">
    <source>
        <dbReference type="ARBA" id="ARBA00023136"/>
    </source>
</evidence>
<dbReference type="PROSITE" id="PS50011">
    <property type="entry name" value="PROTEIN_KINASE_DOM"/>
    <property type="match status" value="1"/>
</dbReference>
<evidence type="ECO:0000256" key="1">
    <source>
        <dbReference type="ARBA" id="ARBA00004251"/>
    </source>
</evidence>
<feature type="binding site" evidence="23">
    <location>
        <begin position="570"/>
        <end position="578"/>
    </location>
    <ligand>
        <name>ATP</name>
        <dbReference type="ChEBI" id="CHEBI:30616"/>
    </ligand>
</feature>
<dbReference type="FunFam" id="1.10.510.10:FF:000140">
    <property type="entry name" value="Platelet-derived growth factor receptor beta"/>
    <property type="match status" value="1"/>
</dbReference>
<keyword evidence="6 25" id="KW-0812">Transmembrane</keyword>
<evidence type="ECO:0000256" key="22">
    <source>
        <dbReference type="PIRSR" id="PIRSR000615-3"/>
    </source>
</evidence>
<dbReference type="EMBL" id="OZ035833">
    <property type="protein sequence ID" value="CAL1572527.1"/>
    <property type="molecule type" value="Genomic_DNA"/>
</dbReference>
<feature type="compositionally biased region" description="Low complexity" evidence="26">
    <location>
        <begin position="951"/>
        <end position="964"/>
    </location>
</feature>
<dbReference type="PROSITE" id="PS50835">
    <property type="entry name" value="IG_LIKE"/>
    <property type="match status" value="1"/>
</dbReference>
<dbReference type="GO" id="GO:0043408">
    <property type="term" value="P:regulation of MAPK cascade"/>
    <property type="evidence" value="ECO:0007669"/>
    <property type="project" value="TreeGrafter"/>
</dbReference>
<dbReference type="InterPro" id="IPR020635">
    <property type="entry name" value="Tyr_kinase_cat_dom"/>
</dbReference>
<dbReference type="PROSITE" id="PS00240">
    <property type="entry name" value="RECEPTOR_TYR_KIN_III"/>
    <property type="match status" value="1"/>
</dbReference>
<evidence type="ECO:0000256" key="20">
    <source>
        <dbReference type="PIRSR" id="PIRSR000615-1"/>
    </source>
</evidence>
<evidence type="ECO:0000256" key="10">
    <source>
        <dbReference type="ARBA" id="ARBA00022840"/>
    </source>
</evidence>